<keyword evidence="3" id="KW-1185">Reference proteome</keyword>
<reference evidence="2" key="1">
    <citation type="submission" date="2023-03" db="EMBL/GenBank/DDBJ databases">
        <title>Complete genome of Cladonia borealis.</title>
        <authorList>
            <person name="Park H."/>
        </authorList>
    </citation>
    <scope>NUCLEOTIDE SEQUENCE</scope>
    <source>
        <strain evidence="2">ANT050790</strain>
    </source>
</reference>
<feature type="compositionally biased region" description="Low complexity" evidence="1">
    <location>
        <begin position="51"/>
        <end position="63"/>
    </location>
</feature>
<accession>A0AA39V932</accession>
<comment type="caution">
    <text evidence="2">The sequence shown here is derived from an EMBL/GenBank/DDBJ whole genome shotgun (WGS) entry which is preliminary data.</text>
</comment>
<organism evidence="2 3">
    <name type="scientific">Cladonia borealis</name>
    <dbReference type="NCBI Taxonomy" id="184061"/>
    <lineage>
        <taxon>Eukaryota</taxon>
        <taxon>Fungi</taxon>
        <taxon>Dikarya</taxon>
        <taxon>Ascomycota</taxon>
        <taxon>Pezizomycotina</taxon>
        <taxon>Lecanoromycetes</taxon>
        <taxon>OSLEUM clade</taxon>
        <taxon>Lecanoromycetidae</taxon>
        <taxon>Lecanorales</taxon>
        <taxon>Lecanorineae</taxon>
        <taxon>Cladoniaceae</taxon>
        <taxon>Cladonia</taxon>
    </lineage>
</organism>
<evidence type="ECO:0000256" key="1">
    <source>
        <dbReference type="SAM" id="MobiDB-lite"/>
    </source>
</evidence>
<dbReference type="Proteomes" id="UP001166286">
    <property type="component" value="Unassembled WGS sequence"/>
</dbReference>
<gene>
    <name evidence="2" type="ORF">JMJ35_002907</name>
</gene>
<evidence type="ECO:0000313" key="2">
    <source>
        <dbReference type="EMBL" id="KAK0514290.1"/>
    </source>
</evidence>
<feature type="compositionally biased region" description="Polar residues" evidence="1">
    <location>
        <begin position="87"/>
        <end position="97"/>
    </location>
</feature>
<sequence length="200" mass="22579">MAFGKSFSMAKSSIKEKSMEYLRNVTNRSIAEPQDTTRGRPTTPSPPPDPVSTANTPSTSTPTPKKPKPNILSTPPSTYRSKHLPQSRRNASSSSILEKSAAKQKQIEKEKEKQEVPHTDPLPFDRLELEGLRNNLVSQLQKLADRAEWINEWMEMDAINLARLVEIAGREDVEREGRRDARGHQVLRHAPLFVEFAVLE</sequence>
<protein>
    <submittedName>
        <fullName evidence="2">Uncharacterized protein</fullName>
    </submittedName>
</protein>
<dbReference type="AlphaFoldDB" id="A0AA39V932"/>
<evidence type="ECO:0000313" key="3">
    <source>
        <dbReference type="Proteomes" id="UP001166286"/>
    </source>
</evidence>
<feature type="region of interest" description="Disordered" evidence="1">
    <location>
        <begin position="24"/>
        <end position="122"/>
    </location>
</feature>
<feature type="compositionally biased region" description="Basic and acidic residues" evidence="1">
    <location>
        <begin position="105"/>
        <end position="122"/>
    </location>
</feature>
<dbReference type="EMBL" id="JAFEKC020000005">
    <property type="protein sequence ID" value="KAK0514290.1"/>
    <property type="molecule type" value="Genomic_DNA"/>
</dbReference>
<name>A0AA39V932_9LECA</name>
<proteinExistence type="predicted"/>